<organism evidence="4 5">
    <name type="scientific">Lacipirellula limnantheis</name>
    <dbReference type="NCBI Taxonomy" id="2528024"/>
    <lineage>
        <taxon>Bacteria</taxon>
        <taxon>Pseudomonadati</taxon>
        <taxon>Planctomycetota</taxon>
        <taxon>Planctomycetia</taxon>
        <taxon>Pirellulales</taxon>
        <taxon>Lacipirellulaceae</taxon>
        <taxon>Lacipirellula</taxon>
    </lineage>
</organism>
<feature type="signal peptide" evidence="1">
    <location>
        <begin position="1"/>
        <end position="24"/>
    </location>
</feature>
<dbReference type="AlphaFoldDB" id="A0A517U246"/>
<dbReference type="InterPro" id="IPR037050">
    <property type="entry name" value="DUF1254_sf"/>
</dbReference>
<accession>A0A517U246</accession>
<keyword evidence="1" id="KW-0732">Signal</keyword>
<dbReference type="InterPro" id="IPR037049">
    <property type="entry name" value="DUF1214_C_sf"/>
</dbReference>
<evidence type="ECO:0000256" key="1">
    <source>
        <dbReference type="SAM" id="SignalP"/>
    </source>
</evidence>
<dbReference type="Gene3D" id="2.60.120.600">
    <property type="entry name" value="Domain of unknown function DUF1214, C-terminal domain"/>
    <property type="match status" value="1"/>
</dbReference>
<proteinExistence type="predicted"/>
<dbReference type="InterPro" id="IPR010621">
    <property type="entry name" value="DUF1214"/>
</dbReference>
<evidence type="ECO:0000259" key="2">
    <source>
        <dbReference type="Pfam" id="PF06742"/>
    </source>
</evidence>
<evidence type="ECO:0008006" key="6">
    <source>
        <dbReference type="Google" id="ProtNLM"/>
    </source>
</evidence>
<dbReference type="Gene3D" id="2.60.40.1610">
    <property type="entry name" value="Domain of unknown function DUF1254"/>
    <property type="match status" value="1"/>
</dbReference>
<gene>
    <name evidence="4" type="ORF">I41_38810</name>
</gene>
<dbReference type="OrthoDB" id="9777345at2"/>
<dbReference type="PANTHER" id="PTHR36509">
    <property type="entry name" value="BLL3101 PROTEIN"/>
    <property type="match status" value="1"/>
</dbReference>
<dbReference type="SUPFAM" id="SSF160935">
    <property type="entry name" value="VPA0735-like"/>
    <property type="match status" value="1"/>
</dbReference>
<name>A0A517U246_9BACT</name>
<evidence type="ECO:0000313" key="5">
    <source>
        <dbReference type="Proteomes" id="UP000317909"/>
    </source>
</evidence>
<feature type="domain" description="DUF1214" evidence="2">
    <location>
        <begin position="242"/>
        <end position="326"/>
    </location>
</feature>
<feature type="domain" description="DUF1254" evidence="3">
    <location>
        <begin position="54"/>
        <end position="165"/>
    </location>
</feature>
<keyword evidence="5" id="KW-1185">Reference proteome</keyword>
<dbReference type="Proteomes" id="UP000317909">
    <property type="component" value="Chromosome"/>
</dbReference>
<sequence length="343" mass="37628" precursor="true">MNSRLLICFLSIAAVAATAQYVHSAEPTRVTVDNFSRAESDLYFTRFAKEGGFGKFQHEREVADIGHQTVVRLNRDTLYSFGVFDLNAGPVTVTLPEVGKRYMALQVINEDHYAPNVFYAPGAFTITKETAGTPYVALAVRTFVDPNNPADVEEVHQVQDAIKVEQKSAGEFKVGEWDAVSQDKVRSALINLAAANGGLDSRRMFGRKDQVDPVQHLIGTAAGWGGNPATAAIYVGVVPEKNDGRTVYRLTVKDVPVDGFWSISVYNAEGYFAKNSQNAYTLNNITAKPSADGSYQIQFGGCDGKFPNCLPIMPGWNYTVRLYRPRAEILDGKWAFPAAKPVD</sequence>
<evidence type="ECO:0000259" key="3">
    <source>
        <dbReference type="Pfam" id="PF06863"/>
    </source>
</evidence>
<dbReference type="InterPro" id="IPR010679">
    <property type="entry name" value="DUF1254"/>
</dbReference>
<dbReference type="KEGG" id="llh:I41_38810"/>
<dbReference type="EMBL" id="CP036339">
    <property type="protein sequence ID" value="QDT74683.1"/>
    <property type="molecule type" value="Genomic_DNA"/>
</dbReference>
<feature type="chain" id="PRO_5021919267" description="DUF1254 domain-containing protein" evidence="1">
    <location>
        <begin position="25"/>
        <end position="343"/>
    </location>
</feature>
<dbReference type="Pfam" id="PF06742">
    <property type="entry name" value="DUF1214"/>
    <property type="match status" value="1"/>
</dbReference>
<dbReference type="PANTHER" id="PTHR36509:SF2">
    <property type="entry name" value="BLL3101 PROTEIN"/>
    <property type="match status" value="1"/>
</dbReference>
<evidence type="ECO:0000313" key="4">
    <source>
        <dbReference type="EMBL" id="QDT74683.1"/>
    </source>
</evidence>
<dbReference type="RefSeq" id="WP_145434427.1">
    <property type="nucleotide sequence ID" value="NZ_CP036339.1"/>
</dbReference>
<reference evidence="4 5" key="1">
    <citation type="submission" date="2019-02" db="EMBL/GenBank/DDBJ databases">
        <title>Deep-cultivation of Planctomycetes and their phenomic and genomic characterization uncovers novel biology.</title>
        <authorList>
            <person name="Wiegand S."/>
            <person name="Jogler M."/>
            <person name="Boedeker C."/>
            <person name="Pinto D."/>
            <person name="Vollmers J."/>
            <person name="Rivas-Marin E."/>
            <person name="Kohn T."/>
            <person name="Peeters S.H."/>
            <person name="Heuer A."/>
            <person name="Rast P."/>
            <person name="Oberbeckmann S."/>
            <person name="Bunk B."/>
            <person name="Jeske O."/>
            <person name="Meyerdierks A."/>
            <person name="Storesund J.E."/>
            <person name="Kallscheuer N."/>
            <person name="Luecker S."/>
            <person name="Lage O.M."/>
            <person name="Pohl T."/>
            <person name="Merkel B.J."/>
            <person name="Hornburger P."/>
            <person name="Mueller R.-W."/>
            <person name="Bruemmer F."/>
            <person name="Labrenz M."/>
            <person name="Spormann A.M."/>
            <person name="Op den Camp H."/>
            <person name="Overmann J."/>
            <person name="Amann R."/>
            <person name="Jetten M.S.M."/>
            <person name="Mascher T."/>
            <person name="Medema M.H."/>
            <person name="Devos D.P."/>
            <person name="Kaster A.-K."/>
            <person name="Ovreas L."/>
            <person name="Rohde M."/>
            <person name="Galperin M.Y."/>
            <person name="Jogler C."/>
        </authorList>
    </citation>
    <scope>NUCLEOTIDE SEQUENCE [LARGE SCALE GENOMIC DNA]</scope>
    <source>
        <strain evidence="4 5">I41</strain>
    </source>
</reference>
<protein>
    <recommendedName>
        <fullName evidence="6">DUF1254 domain-containing protein</fullName>
    </recommendedName>
</protein>
<dbReference type="Pfam" id="PF06863">
    <property type="entry name" value="DUF1254"/>
    <property type="match status" value="1"/>
</dbReference>